<protein>
    <submittedName>
        <fullName evidence="1">Uncharacterized protein</fullName>
    </submittedName>
</protein>
<dbReference type="EMBL" id="CP034299">
    <property type="protein sequence ID" value="QHH12333.1"/>
    <property type="molecule type" value="Genomic_DNA"/>
</dbReference>
<evidence type="ECO:0000313" key="1">
    <source>
        <dbReference type="EMBL" id="HAS6676304.1"/>
    </source>
</evidence>
<gene>
    <name evidence="2" type="ORF">EHC69_23945</name>
    <name evidence="1" type="ORF">I7278_05705</name>
</gene>
<sequence>MLSVVEADDRSASSSSLVNKSCGFSIPLSSSKDILVLLIKYRF</sequence>
<dbReference type="EMBL" id="DACQKT010000002">
    <property type="protein sequence ID" value="HAS6676304.1"/>
    <property type="molecule type" value="Genomic_DNA"/>
</dbReference>
<reference evidence="2 3" key="2">
    <citation type="submission" date="2018-12" db="EMBL/GenBank/DDBJ databases">
        <title>Genomic insights into the evolutionary origins and pathogenicity of five Vibrio parahaemolyticus strains isolated from the shrimp with acute hepatopancreatic necrosis disease (AHPND).</title>
        <authorList>
            <person name="Yang Q."/>
            <person name="Dong X."/>
            <person name="Xie G."/>
            <person name="Fu S."/>
            <person name="Zou P."/>
            <person name="Sun J."/>
            <person name="Wang Y."/>
            <person name="Huang J."/>
        </authorList>
    </citation>
    <scope>NUCLEOTIDE SEQUENCE [LARGE SCALE GENOMIC DNA]</scope>
    <source>
        <strain evidence="2 3">20160303005-1</strain>
    </source>
</reference>
<accession>A0A7Z2MXC2</accession>
<dbReference type="AlphaFoldDB" id="A0A7Z2MXC2"/>
<evidence type="ECO:0000313" key="2">
    <source>
        <dbReference type="EMBL" id="QHH12333.1"/>
    </source>
</evidence>
<organism evidence="1">
    <name type="scientific">Vibrio parahaemolyticus</name>
    <dbReference type="NCBI Taxonomy" id="670"/>
    <lineage>
        <taxon>Bacteria</taxon>
        <taxon>Pseudomonadati</taxon>
        <taxon>Pseudomonadota</taxon>
        <taxon>Gammaproteobacteria</taxon>
        <taxon>Vibrionales</taxon>
        <taxon>Vibrionaceae</taxon>
        <taxon>Vibrio</taxon>
    </lineage>
</organism>
<name>A0A7Z2MXC2_VIBPH</name>
<dbReference type="Proteomes" id="UP000464718">
    <property type="component" value="Chromosome ii"/>
</dbReference>
<reference evidence="1" key="3">
    <citation type="submission" date="2019-12" db="EMBL/GenBank/DDBJ databases">
        <authorList>
            <consortium name="NCBI Pathogen Detection Project"/>
        </authorList>
    </citation>
    <scope>NUCLEOTIDE SEQUENCE</scope>
    <source>
        <strain evidence="1">1930</strain>
    </source>
</reference>
<proteinExistence type="predicted"/>
<dbReference type="Proteomes" id="UP000856022">
    <property type="component" value="Unassembled WGS sequence"/>
</dbReference>
<evidence type="ECO:0000313" key="3">
    <source>
        <dbReference type="Proteomes" id="UP000464718"/>
    </source>
</evidence>
<reference evidence="1" key="1">
    <citation type="journal article" date="2018" name="Genome Biol.">
        <title>SKESA: strategic k-mer extension for scrupulous assemblies.</title>
        <authorList>
            <person name="Souvorov A."/>
            <person name="Agarwala R."/>
            <person name="Lipman D.J."/>
        </authorList>
    </citation>
    <scope>NUCLEOTIDE SEQUENCE</scope>
    <source>
        <strain evidence="1">1930</strain>
    </source>
</reference>